<proteinExistence type="inferred from homology"/>
<evidence type="ECO:0000256" key="7">
    <source>
        <dbReference type="SAM" id="MobiDB-lite"/>
    </source>
</evidence>
<dbReference type="EMBL" id="JAJFAZ020000001">
    <property type="protein sequence ID" value="KAI5347932.1"/>
    <property type="molecule type" value="Genomic_DNA"/>
</dbReference>
<gene>
    <name evidence="9" type="ORF">L3X38_000819</name>
</gene>
<keyword evidence="10" id="KW-1185">Reference proteome</keyword>
<feature type="coiled-coil region" evidence="6">
    <location>
        <begin position="288"/>
        <end position="322"/>
    </location>
</feature>
<evidence type="ECO:0000259" key="8">
    <source>
        <dbReference type="Pfam" id="PF06886"/>
    </source>
</evidence>
<sequence>MRIKLRTSTLDKASETRPVHTQGRRGSLTHTVKSSTSSSYFGLKPAMGIEVTDICMDKESECVIVYSEGLSHDSNHERIPSDHAISESYEHINGDREPQNLEESIEVKEYEVKECTTENSVDVSQMSHVEKSNEDQNALGLNSENDRPVEKVQLNSRKTKDSNKSRASVIHTSKSAAGNARTKHTVPQPFTLATEKRALCGTRPVSAVLDCGNGGNKLSNTSDLRHLHTTKHNQPISPLISRKPLQPDKKKHLDEEDSCSVASSTVSRTIRSRATAASAPTFRCTERAEKRKEFYTKLEEKHQALEAEKTQSEARTKDEKEAAIKQLRRSLMFKANPMPSFYHEGPPPKTELKKLPPTRAKSPKLGRRKSCSDTVKLSHGDRSKGTFGRGNRHSMGNCKEDTTYAGSPKSEAQINIQKGNAVSEFIDETKNVDEMKKFVPASLNGQHMDIFVQS</sequence>
<dbReference type="GO" id="GO:0005874">
    <property type="term" value="C:microtubule"/>
    <property type="evidence" value="ECO:0007669"/>
    <property type="project" value="UniProtKB-KW"/>
</dbReference>
<keyword evidence="4" id="KW-0493">Microtubule</keyword>
<feature type="region of interest" description="Disordered" evidence="7">
    <location>
        <begin position="338"/>
        <end position="409"/>
    </location>
</feature>
<feature type="region of interest" description="Disordered" evidence="7">
    <location>
        <begin position="230"/>
        <end position="260"/>
    </location>
</feature>
<reference evidence="9 10" key="1">
    <citation type="journal article" date="2022" name="G3 (Bethesda)">
        <title>Whole-genome sequence and methylome profiling of the almond [Prunus dulcis (Mill.) D.A. Webb] cultivar 'Nonpareil'.</title>
        <authorList>
            <person name="D'Amico-Willman K.M."/>
            <person name="Ouma W.Z."/>
            <person name="Meulia T."/>
            <person name="Sideli G.M."/>
            <person name="Gradziel T.M."/>
            <person name="Fresnedo-Ramirez J."/>
        </authorList>
    </citation>
    <scope>NUCLEOTIDE SEQUENCE [LARGE SCALE GENOMIC DNA]</scope>
    <source>
        <strain evidence="9">Clone GOH B32 T37-40</strain>
    </source>
</reference>
<protein>
    <recommendedName>
        <fullName evidence="8">TPX2 C-terminal domain-containing protein</fullName>
    </recommendedName>
</protein>
<feature type="compositionally biased region" description="Polar residues" evidence="7">
    <location>
        <begin position="118"/>
        <end position="127"/>
    </location>
</feature>
<evidence type="ECO:0000313" key="9">
    <source>
        <dbReference type="EMBL" id="KAI5347932.1"/>
    </source>
</evidence>
<dbReference type="Pfam" id="PF06886">
    <property type="entry name" value="TPX2"/>
    <property type="match status" value="1"/>
</dbReference>
<feature type="compositionally biased region" description="Basic and acidic residues" evidence="7">
    <location>
        <begin position="245"/>
        <end position="254"/>
    </location>
</feature>
<evidence type="ECO:0000256" key="2">
    <source>
        <dbReference type="ARBA" id="ARBA00005885"/>
    </source>
</evidence>
<keyword evidence="3" id="KW-0963">Cytoplasm</keyword>
<evidence type="ECO:0000256" key="4">
    <source>
        <dbReference type="ARBA" id="ARBA00022701"/>
    </source>
</evidence>
<evidence type="ECO:0000256" key="1">
    <source>
        <dbReference type="ARBA" id="ARBA00004245"/>
    </source>
</evidence>
<evidence type="ECO:0000256" key="5">
    <source>
        <dbReference type="ARBA" id="ARBA00023212"/>
    </source>
</evidence>
<dbReference type="Proteomes" id="UP001054821">
    <property type="component" value="Chromosome 1"/>
</dbReference>
<evidence type="ECO:0000256" key="6">
    <source>
        <dbReference type="SAM" id="Coils"/>
    </source>
</evidence>
<keyword evidence="5" id="KW-0206">Cytoskeleton</keyword>
<dbReference type="InterPro" id="IPR044806">
    <property type="entry name" value="WVD2/WDL1-4"/>
</dbReference>
<feature type="region of interest" description="Disordered" evidence="7">
    <location>
        <begin position="118"/>
        <end position="183"/>
    </location>
</feature>
<feature type="region of interest" description="Disordered" evidence="7">
    <location>
        <begin position="1"/>
        <end position="32"/>
    </location>
</feature>
<dbReference type="AlphaFoldDB" id="A0AAD4ZID5"/>
<feature type="domain" description="TPX2 C-terminal" evidence="8">
    <location>
        <begin position="281"/>
        <end position="350"/>
    </location>
</feature>
<organism evidence="9 10">
    <name type="scientific">Prunus dulcis</name>
    <name type="common">Almond</name>
    <name type="synonym">Amygdalus dulcis</name>
    <dbReference type="NCBI Taxonomy" id="3755"/>
    <lineage>
        <taxon>Eukaryota</taxon>
        <taxon>Viridiplantae</taxon>
        <taxon>Streptophyta</taxon>
        <taxon>Embryophyta</taxon>
        <taxon>Tracheophyta</taxon>
        <taxon>Spermatophyta</taxon>
        <taxon>Magnoliopsida</taxon>
        <taxon>eudicotyledons</taxon>
        <taxon>Gunneridae</taxon>
        <taxon>Pentapetalae</taxon>
        <taxon>rosids</taxon>
        <taxon>fabids</taxon>
        <taxon>Rosales</taxon>
        <taxon>Rosaceae</taxon>
        <taxon>Amygdaloideae</taxon>
        <taxon>Amygdaleae</taxon>
        <taxon>Prunus</taxon>
    </lineage>
</organism>
<evidence type="ECO:0000256" key="3">
    <source>
        <dbReference type="ARBA" id="ARBA00022490"/>
    </source>
</evidence>
<keyword evidence="6" id="KW-0175">Coiled coil</keyword>
<dbReference type="GO" id="GO:0000226">
    <property type="term" value="P:microtubule cytoskeleton organization"/>
    <property type="evidence" value="ECO:0007669"/>
    <property type="project" value="InterPro"/>
</dbReference>
<name>A0AAD4ZID5_PRUDU</name>
<accession>A0AAD4ZID5</accession>
<comment type="subcellular location">
    <subcellularLocation>
        <location evidence="1">Cytoplasm</location>
        <location evidence="1">Cytoskeleton</location>
    </subcellularLocation>
</comment>
<dbReference type="InterPro" id="IPR027329">
    <property type="entry name" value="TPX2_C"/>
</dbReference>
<feature type="compositionally biased region" description="Polar residues" evidence="7">
    <location>
        <begin position="1"/>
        <end position="11"/>
    </location>
</feature>
<dbReference type="PANTHER" id="PTHR46372">
    <property type="entry name" value="PROTEIN WVD2-LIKE 3"/>
    <property type="match status" value="1"/>
</dbReference>
<dbReference type="PANTHER" id="PTHR46372:SF2">
    <property type="entry name" value="PROTEIN WVD2-LIKE 3"/>
    <property type="match status" value="1"/>
</dbReference>
<evidence type="ECO:0000313" key="10">
    <source>
        <dbReference type="Proteomes" id="UP001054821"/>
    </source>
</evidence>
<comment type="similarity">
    <text evidence="2">Belongs to the TPX2 family.</text>
</comment>
<dbReference type="GO" id="GO:0008017">
    <property type="term" value="F:microtubule binding"/>
    <property type="evidence" value="ECO:0007669"/>
    <property type="project" value="InterPro"/>
</dbReference>
<comment type="caution">
    <text evidence="9">The sequence shown here is derived from an EMBL/GenBank/DDBJ whole genome shotgun (WGS) entry which is preliminary data.</text>
</comment>